<evidence type="ECO:0000259" key="1">
    <source>
        <dbReference type="Pfam" id="PF01883"/>
    </source>
</evidence>
<dbReference type="InterPro" id="IPR052339">
    <property type="entry name" value="Fe-S_Maturation_MIP18"/>
</dbReference>
<dbReference type="PANTHER" id="PTHR42831">
    <property type="entry name" value="FE-S PROTEIN MATURATION AUXILIARY FACTOR YITW"/>
    <property type="match status" value="1"/>
</dbReference>
<gene>
    <name evidence="2" type="ORF">C7402_103475</name>
</gene>
<proteinExistence type="predicted"/>
<sequence>MKTEKEIRAALNCVIDPCSVAAGCTAGLDDMGLVRQVSLRETEAGTHVEVVIAVTEYGCLMGAPFATEAYKALSDMPGIANVEVRLDSQFDWDPEDMSADYQARLHRHRQGRSGVIPIRPISAGSCASGHAPARGVSR</sequence>
<organism evidence="2 3">
    <name type="scientific">Paraburkholderia unamae</name>
    <dbReference type="NCBI Taxonomy" id="219649"/>
    <lineage>
        <taxon>Bacteria</taxon>
        <taxon>Pseudomonadati</taxon>
        <taxon>Pseudomonadota</taxon>
        <taxon>Betaproteobacteria</taxon>
        <taxon>Burkholderiales</taxon>
        <taxon>Burkholderiaceae</taxon>
        <taxon>Paraburkholderia</taxon>
    </lineage>
</organism>
<dbReference type="SUPFAM" id="SSF117916">
    <property type="entry name" value="Fe-S cluster assembly (FSCA) domain-like"/>
    <property type="match status" value="1"/>
</dbReference>
<keyword evidence="3" id="KW-1185">Reference proteome</keyword>
<dbReference type="RefSeq" id="WP_116610383.1">
    <property type="nucleotide sequence ID" value="NZ_QEOB01000003.1"/>
</dbReference>
<dbReference type="InterPro" id="IPR002744">
    <property type="entry name" value="MIP18-like"/>
</dbReference>
<dbReference type="Proteomes" id="UP000245712">
    <property type="component" value="Unassembled WGS sequence"/>
</dbReference>
<evidence type="ECO:0000313" key="2">
    <source>
        <dbReference type="EMBL" id="PVX85897.1"/>
    </source>
</evidence>
<reference evidence="2 3" key="1">
    <citation type="submission" date="2018-05" db="EMBL/GenBank/DDBJ databases">
        <title>Genomic Encyclopedia of Type Strains, Phase IV (KMG-V): Genome sequencing to study the core and pangenomes of soil and plant-associated prokaryotes.</title>
        <authorList>
            <person name="Whitman W."/>
        </authorList>
    </citation>
    <scope>NUCLEOTIDE SEQUENCE [LARGE SCALE GENOMIC DNA]</scope>
    <source>
        <strain evidence="2 3">SCZa-39</strain>
    </source>
</reference>
<feature type="domain" description="MIP18 family-like" evidence="1">
    <location>
        <begin position="5"/>
        <end position="84"/>
    </location>
</feature>
<name>A0ABX5KWS3_9BURK</name>
<accession>A0ABX5KWS3</accession>
<dbReference type="EMBL" id="QEOB01000003">
    <property type="protein sequence ID" value="PVX85897.1"/>
    <property type="molecule type" value="Genomic_DNA"/>
</dbReference>
<dbReference type="InterPro" id="IPR034904">
    <property type="entry name" value="FSCA_dom_sf"/>
</dbReference>
<dbReference type="PANTHER" id="PTHR42831:SF1">
    <property type="entry name" value="FE-S PROTEIN MATURATION AUXILIARY FACTOR YITW"/>
    <property type="match status" value="1"/>
</dbReference>
<dbReference type="Gene3D" id="3.30.300.130">
    <property type="entry name" value="Fe-S cluster assembly (FSCA)"/>
    <property type="match status" value="1"/>
</dbReference>
<comment type="caution">
    <text evidence="2">The sequence shown here is derived from an EMBL/GenBank/DDBJ whole genome shotgun (WGS) entry which is preliminary data.</text>
</comment>
<protein>
    <submittedName>
        <fullName evidence="2">Metal-sulfur cluster biosynthetic enzyme</fullName>
    </submittedName>
</protein>
<dbReference type="Pfam" id="PF01883">
    <property type="entry name" value="FeS_assembly_P"/>
    <property type="match status" value="1"/>
</dbReference>
<evidence type="ECO:0000313" key="3">
    <source>
        <dbReference type="Proteomes" id="UP000245712"/>
    </source>
</evidence>